<evidence type="ECO:0000313" key="8">
    <source>
        <dbReference type="Proteomes" id="UP000695022"/>
    </source>
</evidence>
<evidence type="ECO:0000259" key="6">
    <source>
        <dbReference type="PROSITE" id="PS50188"/>
    </source>
</evidence>
<keyword evidence="8" id="KW-1185">Reference proteome</keyword>
<gene>
    <name evidence="9" type="primary">LOC106804770</name>
</gene>
<dbReference type="PANTHER" id="PTHR12245">
    <property type="entry name" value="SPRY DOMAIN CONTAINING SOCS BOX PROTEIN"/>
    <property type="match status" value="1"/>
</dbReference>
<evidence type="ECO:0000256" key="4">
    <source>
        <dbReference type="ARBA" id="ARBA00022786"/>
    </source>
</evidence>
<dbReference type="PANTHER" id="PTHR12245:SF5">
    <property type="entry name" value="SPRY DOMAIN-CONTAINING SOCS BOX PROTEIN 3"/>
    <property type="match status" value="1"/>
</dbReference>
<accession>A0ABM1DNR0</accession>
<evidence type="ECO:0000313" key="9">
    <source>
        <dbReference type="RefSeq" id="XP_014661581.1"/>
    </source>
</evidence>
<comment type="similarity">
    <text evidence="2">Belongs to the SPSB family.</text>
</comment>
<dbReference type="PROSITE" id="PS50225">
    <property type="entry name" value="SOCS"/>
    <property type="match status" value="1"/>
</dbReference>
<dbReference type="Proteomes" id="UP000695022">
    <property type="component" value="Unplaced"/>
</dbReference>
<dbReference type="InterPro" id="IPR013320">
    <property type="entry name" value="ConA-like_dom_sf"/>
</dbReference>
<evidence type="ECO:0000256" key="1">
    <source>
        <dbReference type="ARBA" id="ARBA00004123"/>
    </source>
</evidence>
<dbReference type="Pfam" id="PF00622">
    <property type="entry name" value="SPRY"/>
    <property type="match status" value="1"/>
</dbReference>
<dbReference type="CDD" id="cd12876">
    <property type="entry name" value="SPRY_SOCS3"/>
    <property type="match status" value="1"/>
</dbReference>
<dbReference type="InterPro" id="IPR001870">
    <property type="entry name" value="B30.2/SPRY"/>
</dbReference>
<protein>
    <recommendedName>
        <fullName evidence="3">SPRY domain-containing SOCS box protein 3</fullName>
    </recommendedName>
</protein>
<keyword evidence="4" id="KW-0833">Ubl conjugation pathway</keyword>
<dbReference type="PROSITE" id="PS50188">
    <property type="entry name" value="B302_SPRY"/>
    <property type="match status" value="1"/>
</dbReference>
<evidence type="ECO:0000256" key="5">
    <source>
        <dbReference type="ARBA" id="ARBA00023242"/>
    </source>
</evidence>
<evidence type="ECO:0000256" key="2">
    <source>
        <dbReference type="ARBA" id="ARBA00010910"/>
    </source>
</evidence>
<dbReference type="InterPro" id="IPR043136">
    <property type="entry name" value="B30.2/SPRY_sf"/>
</dbReference>
<keyword evidence="5" id="KW-0539">Nucleus</keyword>
<dbReference type="InterPro" id="IPR050672">
    <property type="entry name" value="FBXO45-Fsn/SPSB_families"/>
</dbReference>
<dbReference type="SUPFAM" id="SSF49899">
    <property type="entry name" value="Concanavalin A-like lectins/glucanases"/>
    <property type="match status" value="1"/>
</dbReference>
<dbReference type="GeneID" id="106804770"/>
<comment type="subcellular location">
    <subcellularLocation>
        <location evidence="1">Nucleus</location>
    </subcellularLocation>
</comment>
<dbReference type="RefSeq" id="XP_014661581.1">
    <property type="nucleotide sequence ID" value="XM_014806095.1"/>
</dbReference>
<dbReference type="Gene3D" id="2.60.120.920">
    <property type="match status" value="1"/>
</dbReference>
<feature type="domain" description="SOCS box" evidence="7">
    <location>
        <begin position="241"/>
        <end position="285"/>
    </location>
</feature>
<evidence type="ECO:0000259" key="7">
    <source>
        <dbReference type="PROSITE" id="PS50225"/>
    </source>
</evidence>
<dbReference type="InterPro" id="IPR003877">
    <property type="entry name" value="SPRY_dom"/>
</dbReference>
<sequence>MNHKPKHVQQLQATLASIFDVRVCLFPFVSVAEPDEDCVSYASALPVKGEAFCDCYNNTSVENKKCNCGEDCTADFEWTWDSEVKSPSCMLLDGDKEVMFHVDYSSGTAAVRATDPVCADQNFWEIKMTSPVYGTDMMIGIGTTDTSVDKYSHTFCSLLGRDGESWGLSYSGVLYHKGQPKKYSSKFGQGTIVGVHLDMWRGELRFYKNRRPLGVAFTGLQAKKMYPFVSSTAARSGMRVITTRSFPSSLQFFCCRKMREVIPDHLDVTEVMPLPPGLKHFLRYHLHWLLRAAPPARFHKKRSNSYSSKSDEHVLCKKVCD</sequence>
<name>A0ABM1DNR0_PRICU</name>
<dbReference type="InterPro" id="IPR001496">
    <property type="entry name" value="SOCS_box"/>
</dbReference>
<evidence type="ECO:0000256" key="3">
    <source>
        <dbReference type="ARBA" id="ARBA00014684"/>
    </source>
</evidence>
<dbReference type="InterPro" id="IPR035754">
    <property type="entry name" value="SPRY_SPSB3"/>
</dbReference>
<feature type="domain" description="B30.2/SPRY" evidence="6">
    <location>
        <begin position="58"/>
        <end position="247"/>
    </location>
</feature>
<organism evidence="8 9">
    <name type="scientific">Priapulus caudatus</name>
    <name type="common">Priapulid worm</name>
    <dbReference type="NCBI Taxonomy" id="37621"/>
    <lineage>
        <taxon>Eukaryota</taxon>
        <taxon>Metazoa</taxon>
        <taxon>Ecdysozoa</taxon>
        <taxon>Scalidophora</taxon>
        <taxon>Priapulida</taxon>
        <taxon>Priapulimorpha</taxon>
        <taxon>Priapulimorphida</taxon>
        <taxon>Priapulidae</taxon>
        <taxon>Priapulus</taxon>
    </lineage>
</organism>
<dbReference type="SMART" id="SM00449">
    <property type="entry name" value="SPRY"/>
    <property type="match status" value="1"/>
</dbReference>
<proteinExistence type="inferred from homology"/>
<reference evidence="9" key="1">
    <citation type="submission" date="2025-08" db="UniProtKB">
        <authorList>
            <consortium name="RefSeq"/>
        </authorList>
    </citation>
    <scope>IDENTIFICATION</scope>
</reference>